<reference evidence="1 2" key="1">
    <citation type="submission" date="2014-07" db="EMBL/GenBank/DDBJ databases">
        <title>Epilithonimonas lactis LMG 22401 Genome.</title>
        <authorList>
            <person name="Pipes S.E."/>
            <person name="Stropko S.J."/>
        </authorList>
    </citation>
    <scope>NUCLEOTIDE SEQUENCE [LARGE SCALE GENOMIC DNA]</scope>
    <source>
        <strain evidence="1 2">LMG 24401</strain>
    </source>
</reference>
<evidence type="ECO:0008006" key="3">
    <source>
        <dbReference type="Google" id="ProtNLM"/>
    </source>
</evidence>
<dbReference type="Proteomes" id="UP000028623">
    <property type="component" value="Unassembled WGS sequence"/>
</dbReference>
<name>A0A085B9F1_9FLAO</name>
<evidence type="ECO:0000313" key="1">
    <source>
        <dbReference type="EMBL" id="KFC19096.1"/>
    </source>
</evidence>
<dbReference type="EMBL" id="JPLY01000005">
    <property type="protein sequence ID" value="KFC19096.1"/>
    <property type="molecule type" value="Genomic_DNA"/>
</dbReference>
<dbReference type="AlphaFoldDB" id="A0A085B9F1"/>
<protein>
    <recommendedName>
        <fullName evidence="3">YceI-like domain-containing protein</fullName>
    </recommendedName>
</protein>
<gene>
    <name evidence="1" type="ORF">IO89_16415</name>
</gene>
<proteinExistence type="predicted"/>
<dbReference type="Gene3D" id="2.40.128.110">
    <property type="entry name" value="Lipid/polyisoprenoid-binding, YceI-like"/>
    <property type="match status" value="1"/>
</dbReference>
<dbReference type="InterPro" id="IPR036761">
    <property type="entry name" value="TTHA0802/YceI-like_sf"/>
</dbReference>
<evidence type="ECO:0000313" key="2">
    <source>
        <dbReference type="Proteomes" id="UP000028623"/>
    </source>
</evidence>
<sequence>MAEETPGFSLLFKTSVMKLLNLLFVLCFLFANAQENFVKINGSKNVNSFQCINKKFKSEIGLYHFFDKKLPYIILNVKDFDCGNKMMTKDFQKILNAEKYPEMTIRFINFSKTQKNFLAVVEVKMMNQIKRYNIEFWIEDSKMIGRKNVKFSDFRITPPKKMGGMIVVRDDLDLLLSLSTKI</sequence>
<dbReference type="eggNOG" id="COG2353">
    <property type="taxonomic scope" value="Bacteria"/>
</dbReference>
<organism evidence="1 2">
    <name type="scientific">Epilithonimonas lactis</name>
    <dbReference type="NCBI Taxonomy" id="421072"/>
    <lineage>
        <taxon>Bacteria</taxon>
        <taxon>Pseudomonadati</taxon>
        <taxon>Bacteroidota</taxon>
        <taxon>Flavobacteriia</taxon>
        <taxon>Flavobacteriales</taxon>
        <taxon>Weeksellaceae</taxon>
        <taxon>Chryseobacterium group</taxon>
        <taxon>Epilithonimonas</taxon>
    </lineage>
</organism>
<dbReference type="SUPFAM" id="SSF101874">
    <property type="entry name" value="YceI-like"/>
    <property type="match status" value="1"/>
</dbReference>
<keyword evidence="2" id="KW-1185">Reference proteome</keyword>
<dbReference type="STRING" id="421072.SAMN04488097_3410"/>
<accession>A0A085B9F1</accession>
<comment type="caution">
    <text evidence="1">The sequence shown here is derived from an EMBL/GenBank/DDBJ whole genome shotgun (WGS) entry which is preliminary data.</text>
</comment>